<dbReference type="Proteomes" id="UP001312865">
    <property type="component" value="Unassembled WGS sequence"/>
</dbReference>
<dbReference type="Pfam" id="PF00561">
    <property type="entry name" value="Abhydrolase_1"/>
    <property type="match status" value="1"/>
</dbReference>
<dbReference type="GO" id="GO:0016787">
    <property type="term" value="F:hydrolase activity"/>
    <property type="evidence" value="ECO:0007669"/>
    <property type="project" value="UniProtKB-KW"/>
</dbReference>
<reference evidence="2 3" key="1">
    <citation type="journal article" date="2018" name="J. Microbiol.">
        <title>Bacillus spongiae sp. nov., isolated from sponge of Jeju Island.</title>
        <authorList>
            <person name="Lee G.E."/>
            <person name="Im W.T."/>
            <person name="Park J.S."/>
        </authorList>
    </citation>
    <scope>NUCLEOTIDE SEQUENCE [LARGE SCALE GENOMIC DNA]</scope>
    <source>
        <strain evidence="2 3">135PIL107-10</strain>
    </source>
</reference>
<keyword evidence="2" id="KW-0378">Hydrolase</keyword>
<protein>
    <submittedName>
        <fullName evidence="2">Alpha/beta hydrolase</fullName>
    </submittedName>
</protein>
<proteinExistence type="predicted"/>
<dbReference type="InterPro" id="IPR000073">
    <property type="entry name" value="AB_hydrolase_1"/>
</dbReference>
<dbReference type="InterPro" id="IPR029058">
    <property type="entry name" value="AB_hydrolase_fold"/>
</dbReference>
<name>A0ABU8HE47_9BACI</name>
<dbReference type="EMBL" id="JBBAXC010000008">
    <property type="protein sequence ID" value="MEI5907644.1"/>
    <property type="molecule type" value="Genomic_DNA"/>
</dbReference>
<evidence type="ECO:0000259" key="1">
    <source>
        <dbReference type="Pfam" id="PF00561"/>
    </source>
</evidence>
<organism evidence="2 3">
    <name type="scientific">Bacillus spongiae</name>
    <dbReference type="NCBI Taxonomy" id="2683610"/>
    <lineage>
        <taxon>Bacteria</taxon>
        <taxon>Bacillati</taxon>
        <taxon>Bacillota</taxon>
        <taxon>Bacilli</taxon>
        <taxon>Bacillales</taxon>
        <taxon>Bacillaceae</taxon>
        <taxon>Bacillus</taxon>
    </lineage>
</organism>
<accession>A0ABU8HE47</accession>
<dbReference type="Gene3D" id="3.40.50.1820">
    <property type="entry name" value="alpha/beta hydrolase"/>
    <property type="match status" value="1"/>
</dbReference>
<sequence>MDTKVNVHKVKVEGTELYYEYIDKSNNNLTIVFDSGFGWELGNWQPIREDVSKFANMFMYDRANVGKSEDTIQNKHSEQNIVNLRNLLQKVEIKPPYILVGHSYGGVNVRLYANTYPEEVAGVILIDSCHEDQNKKMVPLWTKELQEDYYSGFQFESSLSEFEESLKQVRTVKSLGNIPLTVVTGGTQPHHTPEAWAYWMTFQKDLAKLSSNSKHIIVDDAGHAVHVDNPKAVTKVIKEMVDEVKNSL</sequence>
<gene>
    <name evidence="2" type="ORF">WAK64_11310</name>
</gene>
<keyword evidence="3" id="KW-1185">Reference proteome</keyword>
<evidence type="ECO:0000313" key="3">
    <source>
        <dbReference type="Proteomes" id="UP001312865"/>
    </source>
</evidence>
<dbReference type="SUPFAM" id="SSF53474">
    <property type="entry name" value="alpha/beta-Hydrolases"/>
    <property type="match status" value="1"/>
</dbReference>
<feature type="domain" description="AB hydrolase-1" evidence="1">
    <location>
        <begin position="34"/>
        <end position="155"/>
    </location>
</feature>
<dbReference type="PANTHER" id="PTHR43798">
    <property type="entry name" value="MONOACYLGLYCEROL LIPASE"/>
    <property type="match status" value="1"/>
</dbReference>
<evidence type="ECO:0000313" key="2">
    <source>
        <dbReference type="EMBL" id="MEI5907644.1"/>
    </source>
</evidence>
<comment type="caution">
    <text evidence="2">The sequence shown here is derived from an EMBL/GenBank/DDBJ whole genome shotgun (WGS) entry which is preliminary data.</text>
</comment>
<dbReference type="InterPro" id="IPR050266">
    <property type="entry name" value="AB_hydrolase_sf"/>
</dbReference>